<comment type="function">
    <text evidence="9">Mitochondrial intermembrane chaperone that participates in the import and insertion of some multi-pass transmembrane proteins into the mitochondrial inner membrane. Also required for the transfer of beta-barrel precursors from the TOM complex to the sorting and assembly machinery (SAM complex) of the outer membrane. Acts as a chaperone-like protein that protects the hydrophobic precursors from aggregation and guide them through the mitochondrial intermembrane space.</text>
</comment>
<dbReference type="Proteomes" id="UP001300502">
    <property type="component" value="Unassembled WGS sequence"/>
</dbReference>
<dbReference type="PANTHER" id="PTHR11038:SF16">
    <property type="entry name" value="MITOCHONDRIAL IMPORT INNER MEMBRANE TRANSLOCASE SUBUNIT TIM10"/>
    <property type="match status" value="1"/>
</dbReference>
<keyword evidence="7 9" id="KW-0496">Mitochondrion</keyword>
<evidence type="ECO:0000256" key="4">
    <source>
        <dbReference type="ARBA" id="ARBA00022833"/>
    </source>
</evidence>
<dbReference type="PANTHER" id="PTHR11038">
    <property type="entry name" value="MITOCHONDRIAL IMPORT INNER MEMBRANE TRANSLOCASE SUBUNIT TIM10"/>
    <property type="match status" value="1"/>
</dbReference>
<evidence type="ECO:0000313" key="12">
    <source>
        <dbReference type="Proteomes" id="UP001300502"/>
    </source>
</evidence>
<evidence type="ECO:0000259" key="10">
    <source>
        <dbReference type="Pfam" id="PF02953"/>
    </source>
</evidence>
<evidence type="ECO:0000313" key="11">
    <source>
        <dbReference type="EMBL" id="KAK4523679.1"/>
    </source>
</evidence>
<keyword evidence="12" id="KW-1185">Reference proteome</keyword>
<comment type="subunit">
    <text evidence="9">Heterohexamer.</text>
</comment>
<keyword evidence="5 9" id="KW-0653">Protein transport</keyword>
<reference evidence="11 12" key="1">
    <citation type="submission" date="2022-07" db="EMBL/GenBank/DDBJ databases">
        <title>Genome-wide signatures of adaptation to extreme environments.</title>
        <authorList>
            <person name="Cho C.H."/>
            <person name="Yoon H.S."/>
        </authorList>
    </citation>
    <scope>NUCLEOTIDE SEQUENCE [LARGE SCALE GENOMIC DNA]</scope>
    <source>
        <strain evidence="11 12">108.79 E11</strain>
    </source>
</reference>
<dbReference type="EMBL" id="JANCYU010000019">
    <property type="protein sequence ID" value="KAK4523679.1"/>
    <property type="molecule type" value="Genomic_DNA"/>
</dbReference>
<dbReference type="InterPro" id="IPR035427">
    <property type="entry name" value="Tim10-like_dom_sf"/>
</dbReference>
<keyword evidence="6 9" id="KW-0811">Translocation</keyword>
<evidence type="ECO:0000256" key="2">
    <source>
        <dbReference type="ARBA" id="ARBA00022448"/>
    </source>
</evidence>
<keyword evidence="8 9" id="KW-1015">Disulfide bond</keyword>
<keyword evidence="9" id="KW-0143">Chaperone</keyword>
<evidence type="ECO:0000256" key="7">
    <source>
        <dbReference type="ARBA" id="ARBA00023128"/>
    </source>
</evidence>
<evidence type="ECO:0000256" key="6">
    <source>
        <dbReference type="ARBA" id="ARBA00023010"/>
    </source>
</evidence>
<keyword evidence="2 9" id="KW-0813">Transport</keyword>
<keyword evidence="3" id="KW-0479">Metal-binding</keyword>
<dbReference type="SUPFAM" id="SSF144122">
    <property type="entry name" value="Tim10-like"/>
    <property type="match status" value="1"/>
</dbReference>
<proteinExistence type="inferred from homology"/>
<dbReference type="AlphaFoldDB" id="A0AAV9I8M9"/>
<name>A0AAV9I8M9_9RHOD</name>
<dbReference type="Gene3D" id="1.10.287.810">
    <property type="entry name" value="Mitochondrial import inner membrane translocase subunit tim13 like domains"/>
    <property type="match status" value="1"/>
</dbReference>
<evidence type="ECO:0000256" key="5">
    <source>
        <dbReference type="ARBA" id="ARBA00022927"/>
    </source>
</evidence>
<sequence length="85" mass="9230">MATNPSALDAAKTEMNFYADMFNKMADQCFKKCIPKYNDGDLNTGEMVCVDRCVAKYFEVTQKVGEVLQGSMQGGGGFQPGSGSR</sequence>
<dbReference type="GO" id="GO:0045039">
    <property type="term" value="P:protein insertion into mitochondrial inner membrane"/>
    <property type="evidence" value="ECO:0007669"/>
    <property type="project" value="TreeGrafter"/>
</dbReference>
<evidence type="ECO:0000256" key="9">
    <source>
        <dbReference type="RuleBase" id="RU367043"/>
    </source>
</evidence>
<evidence type="ECO:0000256" key="8">
    <source>
        <dbReference type="ARBA" id="ARBA00023157"/>
    </source>
</evidence>
<keyword evidence="4" id="KW-0862">Zinc</keyword>
<comment type="caution">
    <text evidence="11">The sequence shown here is derived from an EMBL/GenBank/DDBJ whole genome shotgun (WGS) entry which is preliminary data.</text>
</comment>
<dbReference type="GO" id="GO:0005743">
    <property type="term" value="C:mitochondrial inner membrane"/>
    <property type="evidence" value="ECO:0007669"/>
    <property type="project" value="UniProtKB-SubCell"/>
</dbReference>
<keyword evidence="9" id="KW-0999">Mitochondrion inner membrane</keyword>
<accession>A0AAV9I8M9</accession>
<dbReference type="GO" id="GO:0046872">
    <property type="term" value="F:metal ion binding"/>
    <property type="evidence" value="ECO:0007669"/>
    <property type="project" value="UniProtKB-KW"/>
</dbReference>
<gene>
    <name evidence="11" type="ORF">GAYE_PCTG75G1575</name>
</gene>
<keyword evidence="9" id="KW-0472">Membrane</keyword>
<comment type="similarity">
    <text evidence="1 9">Belongs to the small Tim family.</text>
</comment>
<comment type="domain">
    <text evidence="9">The twin CX3C motif contains 4 conserved Cys residues that form 2 disulfide bonds in the mitochondrial intermembrane space.</text>
</comment>
<dbReference type="Pfam" id="PF02953">
    <property type="entry name" value="zf-Tim10_DDP"/>
    <property type="match status" value="1"/>
</dbReference>
<evidence type="ECO:0000256" key="3">
    <source>
        <dbReference type="ARBA" id="ARBA00022723"/>
    </source>
</evidence>
<dbReference type="InterPro" id="IPR004217">
    <property type="entry name" value="Tim10-like"/>
</dbReference>
<feature type="domain" description="Tim10-like" evidence="10">
    <location>
        <begin position="11"/>
        <end position="69"/>
    </location>
</feature>
<evidence type="ECO:0000256" key="1">
    <source>
        <dbReference type="ARBA" id="ARBA00006720"/>
    </source>
</evidence>
<comment type="subcellular location">
    <subcellularLocation>
        <location evidence="9">Mitochondrion inner membrane</location>
        <topology evidence="9">Peripheral membrane protein</topology>
        <orientation evidence="9">Intermembrane side</orientation>
    </subcellularLocation>
</comment>
<organism evidence="11 12">
    <name type="scientific">Galdieria yellowstonensis</name>
    <dbReference type="NCBI Taxonomy" id="3028027"/>
    <lineage>
        <taxon>Eukaryota</taxon>
        <taxon>Rhodophyta</taxon>
        <taxon>Bangiophyceae</taxon>
        <taxon>Galdieriales</taxon>
        <taxon>Galdieriaceae</taxon>
        <taxon>Galdieria</taxon>
    </lineage>
</organism>
<protein>
    <recommendedName>
        <fullName evidence="9">Mitochondrial import inner membrane translocase subunit</fullName>
    </recommendedName>
</protein>
<dbReference type="GO" id="GO:0015031">
    <property type="term" value="P:protein transport"/>
    <property type="evidence" value="ECO:0007669"/>
    <property type="project" value="UniProtKB-KW"/>
</dbReference>